<dbReference type="Proteomes" id="UP001209878">
    <property type="component" value="Unassembled WGS sequence"/>
</dbReference>
<evidence type="ECO:0000256" key="1">
    <source>
        <dbReference type="SAM" id="Coils"/>
    </source>
</evidence>
<feature type="coiled-coil region" evidence="1">
    <location>
        <begin position="15"/>
        <end position="148"/>
    </location>
</feature>
<dbReference type="PANTHER" id="PTHR28671">
    <property type="entry name" value="COILED-COIL DOMAIN-CONTAINING PROTEIN 169"/>
    <property type="match status" value="1"/>
</dbReference>
<keyword evidence="1" id="KW-0175">Coiled coil</keyword>
<keyword evidence="3" id="KW-1185">Reference proteome</keyword>
<sequence length="219" mass="25766">MEDDVEGRDGDVNDIERLRADLSQELQMKEMLEQSLGELQITVQELQKKVDSVDDENNEWKTRYESQTEMNEQLEKQIMLLQERLTEARNNIRENRFPNKTPRDSDKQITPHYVKQLEKEQQILENQLRDLEWRLDQESKAYHKAIEEKKQHGIEIQAAKGLITHTKLKRGMVYSSRENVAMTPRPIGTVNIQPDQRIIEARRGPIKKTAAVRNLPKLQ</sequence>
<evidence type="ECO:0008006" key="4">
    <source>
        <dbReference type="Google" id="ProtNLM"/>
    </source>
</evidence>
<evidence type="ECO:0000313" key="3">
    <source>
        <dbReference type="Proteomes" id="UP001209878"/>
    </source>
</evidence>
<comment type="caution">
    <text evidence="2">The sequence shown here is derived from an EMBL/GenBank/DDBJ whole genome shotgun (WGS) entry which is preliminary data.</text>
</comment>
<dbReference type="InterPro" id="IPR028022">
    <property type="entry name" value="DUF4600"/>
</dbReference>
<accession>A0AAD9N982</accession>
<dbReference type="Pfam" id="PF15372">
    <property type="entry name" value="DUF4600"/>
    <property type="match status" value="1"/>
</dbReference>
<dbReference type="EMBL" id="JAODUO010001574">
    <property type="protein sequence ID" value="KAK2161560.1"/>
    <property type="molecule type" value="Genomic_DNA"/>
</dbReference>
<gene>
    <name evidence="2" type="ORF">NP493_1576g00020</name>
</gene>
<proteinExistence type="predicted"/>
<reference evidence="2" key="1">
    <citation type="journal article" date="2023" name="Mol. Biol. Evol.">
        <title>Third-Generation Sequencing Reveals the Adaptive Role of the Epigenome in Three Deep-Sea Polychaetes.</title>
        <authorList>
            <person name="Perez M."/>
            <person name="Aroh O."/>
            <person name="Sun Y."/>
            <person name="Lan Y."/>
            <person name="Juniper S.K."/>
            <person name="Young C.R."/>
            <person name="Angers B."/>
            <person name="Qian P.Y."/>
        </authorList>
    </citation>
    <scope>NUCLEOTIDE SEQUENCE</scope>
    <source>
        <tissue evidence="2">Vestimentum</tissue>
    </source>
</reference>
<name>A0AAD9N982_RIDPI</name>
<evidence type="ECO:0000313" key="2">
    <source>
        <dbReference type="EMBL" id="KAK2161560.1"/>
    </source>
</evidence>
<dbReference type="AlphaFoldDB" id="A0AAD9N982"/>
<organism evidence="2 3">
    <name type="scientific">Ridgeia piscesae</name>
    <name type="common">Tubeworm</name>
    <dbReference type="NCBI Taxonomy" id="27915"/>
    <lineage>
        <taxon>Eukaryota</taxon>
        <taxon>Metazoa</taxon>
        <taxon>Spiralia</taxon>
        <taxon>Lophotrochozoa</taxon>
        <taxon>Annelida</taxon>
        <taxon>Polychaeta</taxon>
        <taxon>Sedentaria</taxon>
        <taxon>Canalipalpata</taxon>
        <taxon>Sabellida</taxon>
        <taxon>Siboglinidae</taxon>
        <taxon>Ridgeia</taxon>
    </lineage>
</organism>
<dbReference type="PANTHER" id="PTHR28671:SF3">
    <property type="entry name" value="COILED-COIL DOMAIN-CONTAINING PROTEIN 169"/>
    <property type="match status" value="1"/>
</dbReference>
<protein>
    <recommendedName>
        <fullName evidence="4">Coiled-coil domain-containing protein 169</fullName>
    </recommendedName>
</protein>